<keyword evidence="6" id="KW-0325">Glycoprotein</keyword>
<evidence type="ECO:0000256" key="1">
    <source>
        <dbReference type="ARBA" id="ARBA00004141"/>
    </source>
</evidence>
<dbReference type="AlphaFoldDB" id="A0A0N4UBI4"/>
<accession>A0A0N4UBI4</accession>
<protein>
    <submittedName>
        <fullName evidence="11">MARVEL domain-containing protein</fullName>
    </submittedName>
</protein>
<proteinExistence type="inferred from homology"/>
<dbReference type="OrthoDB" id="10042652at2759"/>
<dbReference type="STRING" id="318479.A0A0N4UBI4"/>
<organism evidence="9 11">
    <name type="scientific">Dracunculus medinensis</name>
    <name type="common">Guinea worm</name>
    <dbReference type="NCBI Taxonomy" id="318479"/>
    <lineage>
        <taxon>Eukaryota</taxon>
        <taxon>Metazoa</taxon>
        <taxon>Ecdysozoa</taxon>
        <taxon>Nematoda</taxon>
        <taxon>Chromadorea</taxon>
        <taxon>Rhabditida</taxon>
        <taxon>Spirurina</taxon>
        <taxon>Dracunculoidea</taxon>
        <taxon>Dracunculidae</taxon>
        <taxon>Dracunculus</taxon>
    </lineage>
</organism>
<evidence type="ECO:0000256" key="7">
    <source>
        <dbReference type="SAM" id="Phobius"/>
    </source>
</evidence>
<evidence type="ECO:0000256" key="6">
    <source>
        <dbReference type="ARBA" id="ARBA00023180"/>
    </source>
</evidence>
<gene>
    <name evidence="8" type="ORF">DME_LOCUS8447</name>
</gene>
<keyword evidence="3 7" id="KW-0812">Transmembrane</keyword>
<feature type="transmembrane region" description="Helical" evidence="7">
    <location>
        <begin position="163"/>
        <end position="189"/>
    </location>
</feature>
<keyword evidence="4 7" id="KW-1133">Transmembrane helix</keyword>
<evidence type="ECO:0000313" key="9">
    <source>
        <dbReference type="Proteomes" id="UP000038040"/>
    </source>
</evidence>
<dbReference type="InterPro" id="IPR018469">
    <property type="entry name" value="Dual_oxidase_maturation_fac"/>
</dbReference>
<dbReference type="Pfam" id="PF10204">
    <property type="entry name" value="DuoxA"/>
    <property type="match status" value="1"/>
</dbReference>
<evidence type="ECO:0000313" key="10">
    <source>
        <dbReference type="Proteomes" id="UP000274756"/>
    </source>
</evidence>
<evidence type="ECO:0000256" key="4">
    <source>
        <dbReference type="ARBA" id="ARBA00022989"/>
    </source>
</evidence>
<dbReference type="GO" id="GO:0005789">
    <property type="term" value="C:endoplasmic reticulum membrane"/>
    <property type="evidence" value="ECO:0007669"/>
    <property type="project" value="InterPro"/>
</dbReference>
<dbReference type="WBParaSite" id="DME_0000456401-mRNA-1">
    <property type="protein sequence ID" value="DME_0000456401-mRNA-1"/>
    <property type="gene ID" value="DME_0000456401"/>
</dbReference>
<evidence type="ECO:0000256" key="5">
    <source>
        <dbReference type="ARBA" id="ARBA00023136"/>
    </source>
</evidence>
<feature type="transmembrane region" description="Helical" evidence="7">
    <location>
        <begin position="94"/>
        <end position="117"/>
    </location>
</feature>
<dbReference type="PANTHER" id="PTHR31158">
    <property type="entry name" value="DUAL OXIDASE 2"/>
    <property type="match status" value="1"/>
</dbReference>
<evidence type="ECO:0000313" key="8">
    <source>
        <dbReference type="EMBL" id="VDN58474.1"/>
    </source>
</evidence>
<dbReference type="Proteomes" id="UP000038040">
    <property type="component" value="Unplaced"/>
</dbReference>
<comment type="similarity">
    <text evidence="2">Belongs to the DUOXA family.</text>
</comment>
<dbReference type="GO" id="GO:0015031">
    <property type="term" value="P:protein transport"/>
    <property type="evidence" value="ECO:0007669"/>
    <property type="project" value="InterPro"/>
</dbReference>
<keyword evidence="5 7" id="KW-0472">Membrane</keyword>
<dbReference type="EMBL" id="UYYG01001168">
    <property type="protein sequence ID" value="VDN58474.1"/>
    <property type="molecule type" value="Genomic_DNA"/>
</dbReference>
<evidence type="ECO:0000256" key="3">
    <source>
        <dbReference type="ARBA" id="ARBA00022692"/>
    </source>
</evidence>
<reference evidence="11" key="1">
    <citation type="submission" date="2017-02" db="UniProtKB">
        <authorList>
            <consortium name="WormBaseParasite"/>
        </authorList>
    </citation>
    <scope>IDENTIFICATION</scope>
</reference>
<evidence type="ECO:0000256" key="2">
    <source>
        <dbReference type="ARBA" id="ARBA00009816"/>
    </source>
</evidence>
<dbReference type="Proteomes" id="UP000274756">
    <property type="component" value="Unassembled WGS sequence"/>
</dbReference>
<dbReference type="PANTHER" id="PTHR31158:SF1">
    <property type="entry name" value="DOXA1 FACTOR-RELATED"/>
    <property type="match status" value="1"/>
</dbReference>
<evidence type="ECO:0000313" key="11">
    <source>
        <dbReference type="WBParaSite" id="DME_0000456401-mRNA-1"/>
    </source>
</evidence>
<reference evidence="8 10" key="2">
    <citation type="submission" date="2018-11" db="EMBL/GenBank/DDBJ databases">
        <authorList>
            <consortium name="Pathogen Informatics"/>
        </authorList>
    </citation>
    <scope>NUCLEOTIDE SEQUENCE [LARGE SCALE GENOMIC DNA]</scope>
</reference>
<name>A0A0N4UBI4_DRAME</name>
<sequence>MDAILGVRMGLEHMNVTLKSKSSTSPANDMHKRSLLNDLEYNERFEFLNVYSMEKELMKSLQKGLPYPIIKVIEYLSVDRAGFTWGRQYRLAGYYTLCLLWTSFIVWIIKMVILCLVPHHFCKLVLSVGVLILSSDIVYIIFVPKHLHIPFPSPDGSLAILDFRLSFCFYMTFLAGFLSIIVGVVLCYLQSASIYTLQTFLSCNIDEYSCSFRRDSSPEVKKMDSIEYSNTLMERF</sequence>
<comment type="subcellular location">
    <subcellularLocation>
        <location evidence="1">Membrane</location>
        <topology evidence="1">Multi-pass membrane protein</topology>
    </subcellularLocation>
</comment>
<keyword evidence="10" id="KW-1185">Reference proteome</keyword>
<feature type="transmembrane region" description="Helical" evidence="7">
    <location>
        <begin position="124"/>
        <end position="143"/>
    </location>
</feature>